<evidence type="ECO:0000313" key="6">
    <source>
        <dbReference type="Proteomes" id="UP001342418"/>
    </source>
</evidence>
<dbReference type="InterPro" id="IPR050204">
    <property type="entry name" value="AraC_XylS_family_regulators"/>
</dbReference>
<keyword evidence="1" id="KW-0805">Transcription regulation</keyword>
<name>A0ABY5MH90_9HYPH</name>
<evidence type="ECO:0000259" key="4">
    <source>
        <dbReference type="PROSITE" id="PS01124"/>
    </source>
</evidence>
<organism evidence="5 6">
    <name type="scientific">Nitratireductor thuwali</name>
    <dbReference type="NCBI Taxonomy" id="2267699"/>
    <lineage>
        <taxon>Bacteria</taxon>
        <taxon>Pseudomonadati</taxon>
        <taxon>Pseudomonadota</taxon>
        <taxon>Alphaproteobacteria</taxon>
        <taxon>Hyphomicrobiales</taxon>
        <taxon>Phyllobacteriaceae</taxon>
        <taxon>Nitratireductor</taxon>
    </lineage>
</organism>
<keyword evidence="2" id="KW-0238">DNA-binding</keyword>
<dbReference type="PANTHER" id="PTHR46796:SF6">
    <property type="entry name" value="ARAC SUBFAMILY"/>
    <property type="match status" value="1"/>
</dbReference>
<dbReference type="Gene3D" id="1.10.10.60">
    <property type="entry name" value="Homeodomain-like"/>
    <property type="match status" value="1"/>
</dbReference>
<sequence>MAVVRPEKSRNSTAGRTIELFPPGTKSDESYARVQEGVIIALHERWLQAQAEIEFGGQIEWPSRPVMIDDENAKRFASMIQEEFRSNGRLNSIYVNSLVSVFGTIAIRQIYLQGLETQSGLKGGLSFRNLRLVNEFVAENISETVTVEHLAKLVNLSQSHFMRAFRETTGQSPHQYIISQRVSYAEDLVVKTDLPLAEIARLAGFHSHSHMTATMRRLRGITPTALRREHLR</sequence>
<dbReference type="SMART" id="SM00342">
    <property type="entry name" value="HTH_ARAC"/>
    <property type="match status" value="1"/>
</dbReference>
<evidence type="ECO:0000256" key="1">
    <source>
        <dbReference type="ARBA" id="ARBA00023015"/>
    </source>
</evidence>
<evidence type="ECO:0000256" key="3">
    <source>
        <dbReference type="ARBA" id="ARBA00023163"/>
    </source>
</evidence>
<dbReference type="Pfam" id="PF12833">
    <property type="entry name" value="HTH_18"/>
    <property type="match status" value="1"/>
</dbReference>
<keyword evidence="3" id="KW-0804">Transcription</keyword>
<dbReference type="PANTHER" id="PTHR46796">
    <property type="entry name" value="HTH-TYPE TRANSCRIPTIONAL ACTIVATOR RHAS-RELATED"/>
    <property type="match status" value="1"/>
</dbReference>
<dbReference type="Proteomes" id="UP001342418">
    <property type="component" value="Chromosome"/>
</dbReference>
<protein>
    <submittedName>
        <fullName evidence="5">Melibiose operon regulatory protein</fullName>
    </submittedName>
</protein>
<feature type="domain" description="HTH araC/xylS-type" evidence="4">
    <location>
        <begin position="131"/>
        <end position="229"/>
    </location>
</feature>
<gene>
    <name evidence="5" type="primary">melR_1</name>
    <name evidence="5" type="ORF">NTH_00983</name>
</gene>
<accession>A0ABY5MH90</accession>
<keyword evidence="6" id="KW-1185">Reference proteome</keyword>
<evidence type="ECO:0000313" key="5">
    <source>
        <dbReference type="EMBL" id="UUP16536.1"/>
    </source>
</evidence>
<dbReference type="SUPFAM" id="SSF46689">
    <property type="entry name" value="Homeodomain-like"/>
    <property type="match status" value="2"/>
</dbReference>
<dbReference type="InterPro" id="IPR018060">
    <property type="entry name" value="HTH_AraC"/>
</dbReference>
<reference evidence="5 6" key="1">
    <citation type="submission" date="2018-07" db="EMBL/GenBank/DDBJ databases">
        <title>Genome sequence of Nitratireductor thuwali#1536.</title>
        <authorList>
            <person name="Michoud G."/>
            <person name="Merlino G."/>
            <person name="Sefrji F.O."/>
            <person name="Daffonchio D."/>
        </authorList>
    </citation>
    <scope>NUCLEOTIDE SEQUENCE [LARGE SCALE GENOMIC DNA]</scope>
    <source>
        <strain evidence="6">Nit1536</strain>
    </source>
</reference>
<dbReference type="InterPro" id="IPR009057">
    <property type="entry name" value="Homeodomain-like_sf"/>
</dbReference>
<evidence type="ECO:0000256" key="2">
    <source>
        <dbReference type="ARBA" id="ARBA00023125"/>
    </source>
</evidence>
<dbReference type="PROSITE" id="PS01124">
    <property type="entry name" value="HTH_ARAC_FAMILY_2"/>
    <property type="match status" value="1"/>
</dbReference>
<dbReference type="EMBL" id="CP030941">
    <property type="protein sequence ID" value="UUP16536.1"/>
    <property type="molecule type" value="Genomic_DNA"/>
</dbReference>
<proteinExistence type="predicted"/>